<accession>A0ABR8PX67</accession>
<dbReference type="PANTHER" id="PTHR43447">
    <property type="entry name" value="ALPHA-AMYLASE"/>
    <property type="match status" value="1"/>
</dbReference>
<dbReference type="EMBL" id="JACSRA010000028">
    <property type="protein sequence ID" value="MBD7912754.1"/>
    <property type="molecule type" value="Genomic_DNA"/>
</dbReference>
<evidence type="ECO:0000256" key="7">
    <source>
        <dbReference type="ARBA" id="ARBA00022801"/>
    </source>
</evidence>
<keyword evidence="9 12" id="KW-0119">Carbohydrate metabolism</keyword>
<keyword evidence="7 12" id="KW-0378">Hydrolase</keyword>
<evidence type="ECO:0000256" key="8">
    <source>
        <dbReference type="ARBA" id="ARBA00022837"/>
    </source>
</evidence>
<evidence type="ECO:0000256" key="11">
    <source>
        <dbReference type="RuleBase" id="RU003615"/>
    </source>
</evidence>
<dbReference type="InterPro" id="IPR013783">
    <property type="entry name" value="Ig-like_fold"/>
</dbReference>
<evidence type="ECO:0000256" key="1">
    <source>
        <dbReference type="ARBA" id="ARBA00000548"/>
    </source>
</evidence>
<dbReference type="Gene3D" id="2.60.40.1180">
    <property type="entry name" value="Golgi alpha-mannosidase II"/>
    <property type="match status" value="1"/>
</dbReference>
<dbReference type="SMART" id="SM00642">
    <property type="entry name" value="Aamy"/>
    <property type="match status" value="1"/>
</dbReference>
<evidence type="ECO:0000256" key="13">
    <source>
        <dbReference type="SAM" id="SignalP"/>
    </source>
</evidence>
<evidence type="ECO:0000256" key="6">
    <source>
        <dbReference type="ARBA" id="ARBA00022723"/>
    </source>
</evidence>
<evidence type="ECO:0000256" key="2">
    <source>
        <dbReference type="ARBA" id="ARBA00001913"/>
    </source>
</evidence>
<evidence type="ECO:0000313" key="17">
    <source>
        <dbReference type="Proteomes" id="UP000627781"/>
    </source>
</evidence>
<dbReference type="InterPro" id="IPR013780">
    <property type="entry name" value="Glyco_hydro_b"/>
</dbReference>
<evidence type="ECO:0000259" key="15">
    <source>
        <dbReference type="SMART" id="SM00642"/>
    </source>
</evidence>
<dbReference type="Proteomes" id="UP000627781">
    <property type="component" value="Unassembled WGS sequence"/>
</dbReference>
<evidence type="ECO:0000256" key="5">
    <source>
        <dbReference type="ARBA" id="ARBA00017303"/>
    </source>
</evidence>
<evidence type="ECO:0000256" key="3">
    <source>
        <dbReference type="ARBA" id="ARBA00008061"/>
    </source>
</evidence>
<evidence type="ECO:0000256" key="9">
    <source>
        <dbReference type="ARBA" id="ARBA00023277"/>
    </source>
</evidence>
<evidence type="ECO:0000313" key="16">
    <source>
        <dbReference type="EMBL" id="MBD7912754.1"/>
    </source>
</evidence>
<feature type="domain" description="Glycosyl hydrolase family 13 catalytic" evidence="15">
    <location>
        <begin position="59"/>
        <end position="403"/>
    </location>
</feature>
<evidence type="ECO:0000256" key="12">
    <source>
        <dbReference type="RuleBase" id="RU361134"/>
    </source>
</evidence>
<evidence type="ECO:0000259" key="14">
    <source>
        <dbReference type="SMART" id="SM00632"/>
    </source>
</evidence>
<name>A0ABR8PX67_9CLOT</name>
<dbReference type="InterPro" id="IPR031319">
    <property type="entry name" value="A-amylase_C"/>
</dbReference>
<dbReference type="InterPro" id="IPR006046">
    <property type="entry name" value="Alpha_amylase"/>
</dbReference>
<feature type="signal peptide" evidence="13">
    <location>
        <begin position="1"/>
        <end position="24"/>
    </location>
</feature>
<dbReference type="InterPro" id="IPR006047">
    <property type="entry name" value="GH13_cat_dom"/>
</dbReference>
<dbReference type="SUPFAM" id="SSF51445">
    <property type="entry name" value="(Trans)glycosidases"/>
    <property type="match status" value="1"/>
</dbReference>
<keyword evidence="8" id="KW-0106">Calcium</keyword>
<dbReference type="SUPFAM" id="SSF51011">
    <property type="entry name" value="Glycosyl hydrolase domain"/>
    <property type="match status" value="1"/>
</dbReference>
<protein>
    <recommendedName>
        <fullName evidence="5 12">Alpha-amylase</fullName>
        <ecNumber evidence="4 12">3.2.1.1</ecNumber>
    </recommendedName>
</protein>
<feature type="domain" description="Alpha-amylase C-terminal" evidence="14">
    <location>
        <begin position="416"/>
        <end position="484"/>
    </location>
</feature>
<keyword evidence="13" id="KW-0732">Signal</keyword>
<dbReference type="Pfam" id="PF16738">
    <property type="entry name" value="CBM26"/>
    <property type="match status" value="2"/>
</dbReference>
<dbReference type="Pfam" id="PF00128">
    <property type="entry name" value="Alpha-amylase"/>
    <property type="match status" value="1"/>
</dbReference>
<comment type="cofactor">
    <cofactor evidence="2">
        <name>Ca(2+)</name>
        <dbReference type="ChEBI" id="CHEBI:29108"/>
    </cofactor>
</comment>
<gene>
    <name evidence="16" type="ORF">H9661_15490</name>
</gene>
<dbReference type="InterPro" id="IPR017853">
    <property type="entry name" value="GH"/>
</dbReference>
<sequence length="766" mass="85336">MIRLRKRLTSLILTIAVASGLSFGNVAKEASAAVNSENIEAKATSDVNNYGLANRTQDGTILHAFSWSFNTIRERMKEIADCGYSSIQVSPIQTCYQGPKQHTWEWENTYQPTYNKIGNYIVGSKEEFKAMTAEAHKYGIKIIVDIVANHVSGHRESVDPSIMNNYNLFHHNGIIGDGEWQNRWALTQKEVLGLADYNTQSKDVQNMIISYLDDCMDSGADGFRFDTAKHIELPNDGNFGGDFWPTILNAIRSKNSSAFVYGEILQDTGDNYLGYAALMGTNGDTYSRVVRGAVCNHNLFTDLVNYQVPDGVQADKIVTYVETHDTYANSDNNKRDQGGTRPVNNWQIRKGYSIIAARAKGVPLFFARPKFDGYNSEGKLEGPIGVSTDDWKDPEVVAVNKFRNAMIGKSEYVRQINNNTIGIERGSDGIVIVNLDGGYNGRLQTNLKDGQYKDQVSGRTATVSNGYINLQIDSGKTAVFYNPSDIKVASVSASPESTSFSTNTLDVMLNAKYTSESYYSIDGKERVSYSDGKIIKIGAEKQYGENVTITLYGKDLNGKEISSKTYTFTKTKEPISKHTAYIKLPAGWGEPYAYVYEENNGTVKNNASWPGVKMTRVKDDIYSYVVDSSFTNPLVIFTDKNQQCPYQGASGLKLSGSMIYENGNWHSYIPDVNTDNVAYIELPSGWGEPYVYVYEENNGTVKENASWPGIKMTKVEGNLYSYKVDSSFTNPLVIFTDKRNQYPASNSRGLMLKGSMIYRNGTWTNM</sequence>
<dbReference type="Gene3D" id="2.60.40.10">
    <property type="entry name" value="Immunoglobulins"/>
    <property type="match status" value="2"/>
</dbReference>
<comment type="caution">
    <text evidence="16">The sequence shown here is derived from an EMBL/GenBank/DDBJ whole genome shotgun (WGS) entry which is preliminary data.</text>
</comment>
<feature type="chain" id="PRO_5047327567" description="Alpha-amylase" evidence="13">
    <location>
        <begin position="25"/>
        <end position="766"/>
    </location>
</feature>
<dbReference type="PRINTS" id="PR00110">
    <property type="entry name" value="ALPHAAMYLASE"/>
</dbReference>
<evidence type="ECO:0000256" key="4">
    <source>
        <dbReference type="ARBA" id="ARBA00012595"/>
    </source>
</evidence>
<dbReference type="CDD" id="cd11315">
    <property type="entry name" value="AmyAc_bac1_AmyA"/>
    <property type="match status" value="1"/>
</dbReference>
<dbReference type="InterPro" id="IPR031965">
    <property type="entry name" value="CBM26"/>
</dbReference>
<keyword evidence="10 12" id="KW-0326">Glycosidase</keyword>
<comment type="similarity">
    <text evidence="3 11">Belongs to the glycosyl hydrolase 13 family.</text>
</comment>
<organism evidence="16 17">
    <name type="scientific">Clostridium cibarium</name>
    <dbReference type="NCBI Taxonomy" id="2762247"/>
    <lineage>
        <taxon>Bacteria</taxon>
        <taxon>Bacillati</taxon>
        <taxon>Bacillota</taxon>
        <taxon>Clostridia</taxon>
        <taxon>Eubacteriales</taxon>
        <taxon>Clostridiaceae</taxon>
        <taxon>Clostridium</taxon>
    </lineage>
</organism>
<keyword evidence="17" id="KW-1185">Reference proteome</keyword>
<reference evidence="16 17" key="1">
    <citation type="submission" date="2020-08" db="EMBL/GenBank/DDBJ databases">
        <title>A Genomic Blueprint of the Chicken Gut Microbiome.</title>
        <authorList>
            <person name="Gilroy R."/>
            <person name="Ravi A."/>
            <person name="Getino M."/>
            <person name="Pursley I."/>
            <person name="Horton D.L."/>
            <person name="Alikhan N.-F."/>
            <person name="Baker D."/>
            <person name="Gharbi K."/>
            <person name="Hall N."/>
            <person name="Watson M."/>
            <person name="Adriaenssens E.M."/>
            <person name="Foster-Nyarko E."/>
            <person name="Jarju S."/>
            <person name="Secka A."/>
            <person name="Antonio M."/>
            <person name="Oren A."/>
            <person name="Chaudhuri R."/>
            <person name="La Ragione R.M."/>
            <person name="Hildebrand F."/>
            <person name="Pallen M.J."/>
        </authorList>
    </citation>
    <scope>NUCLEOTIDE SEQUENCE [LARGE SCALE GENOMIC DNA]</scope>
    <source>
        <strain evidence="16 17">Sa3CVN1</strain>
    </source>
</reference>
<evidence type="ECO:0000256" key="10">
    <source>
        <dbReference type="ARBA" id="ARBA00023295"/>
    </source>
</evidence>
<comment type="catalytic activity">
    <reaction evidence="1 12">
        <text>Endohydrolysis of (1-&gt;4)-alpha-D-glucosidic linkages in polysaccharides containing three or more (1-&gt;4)-alpha-linked D-glucose units.</text>
        <dbReference type="EC" id="3.2.1.1"/>
    </reaction>
</comment>
<proteinExistence type="inferred from homology"/>
<dbReference type="EC" id="3.2.1.1" evidence="4 12"/>
<dbReference type="SMART" id="SM00632">
    <property type="entry name" value="Aamy_C"/>
    <property type="match status" value="1"/>
</dbReference>
<dbReference type="RefSeq" id="WP_143316244.1">
    <property type="nucleotide sequence ID" value="NZ_JACSRA010000028.1"/>
</dbReference>
<keyword evidence="6" id="KW-0479">Metal-binding</keyword>
<dbReference type="Gene3D" id="3.20.20.80">
    <property type="entry name" value="Glycosidases"/>
    <property type="match status" value="1"/>
</dbReference>